<dbReference type="Proteomes" id="UP000827872">
    <property type="component" value="Linkage Group LG11"/>
</dbReference>
<name>A0ACB8FUA0_9SAUR</name>
<gene>
    <name evidence="1" type="ORF">K3G42_012598</name>
</gene>
<proteinExistence type="predicted"/>
<evidence type="ECO:0000313" key="1">
    <source>
        <dbReference type="EMBL" id="KAH8010760.1"/>
    </source>
</evidence>
<reference evidence="1" key="1">
    <citation type="submission" date="2021-08" db="EMBL/GenBank/DDBJ databases">
        <title>The first chromosome-level gecko genome reveals the dynamic sex chromosomes of Neotropical dwarf geckos (Sphaerodactylidae: Sphaerodactylus).</title>
        <authorList>
            <person name="Pinto B.J."/>
            <person name="Keating S.E."/>
            <person name="Gamble T."/>
        </authorList>
    </citation>
    <scope>NUCLEOTIDE SEQUENCE</scope>
    <source>
        <strain evidence="1">TG3544</strain>
    </source>
</reference>
<organism evidence="1 2">
    <name type="scientific">Sphaerodactylus townsendi</name>
    <dbReference type="NCBI Taxonomy" id="933632"/>
    <lineage>
        <taxon>Eukaryota</taxon>
        <taxon>Metazoa</taxon>
        <taxon>Chordata</taxon>
        <taxon>Craniata</taxon>
        <taxon>Vertebrata</taxon>
        <taxon>Euteleostomi</taxon>
        <taxon>Lepidosauria</taxon>
        <taxon>Squamata</taxon>
        <taxon>Bifurcata</taxon>
        <taxon>Gekkota</taxon>
        <taxon>Sphaerodactylidae</taxon>
        <taxon>Sphaerodactylus</taxon>
    </lineage>
</organism>
<evidence type="ECO:0000313" key="2">
    <source>
        <dbReference type="Proteomes" id="UP000827872"/>
    </source>
</evidence>
<protein>
    <submittedName>
        <fullName evidence="1">Uncharacterized protein</fullName>
    </submittedName>
</protein>
<accession>A0ACB8FUA0</accession>
<sequence>MPDVDVLLKVFESVASMKLKEVVPELITISSKACLYDSHGITGVSCEETMKFLDSAGDFIGIITKICTDLSIEFCHQAKDIDVFNTDL</sequence>
<dbReference type="EMBL" id="CM037624">
    <property type="protein sequence ID" value="KAH8010760.1"/>
    <property type="molecule type" value="Genomic_DNA"/>
</dbReference>
<comment type="caution">
    <text evidence="1">The sequence shown here is derived from an EMBL/GenBank/DDBJ whole genome shotgun (WGS) entry which is preliminary data.</text>
</comment>
<keyword evidence="2" id="KW-1185">Reference proteome</keyword>